<reference evidence="2 3" key="1">
    <citation type="submission" date="2018-05" db="EMBL/GenBank/DDBJ databases">
        <title>Draft genome sequence of Scytalidium lignicola DSM 105466, a ubiquitous saprotrophic fungus.</title>
        <authorList>
            <person name="Buettner E."/>
            <person name="Gebauer A.M."/>
            <person name="Hofrichter M."/>
            <person name="Liers C."/>
            <person name="Kellner H."/>
        </authorList>
    </citation>
    <scope>NUCLEOTIDE SEQUENCE [LARGE SCALE GENOMIC DNA]</scope>
    <source>
        <strain evidence="2 3">DSM 105466</strain>
    </source>
</reference>
<organism evidence="2 3">
    <name type="scientific">Scytalidium lignicola</name>
    <name type="common">Hyphomycete</name>
    <dbReference type="NCBI Taxonomy" id="5539"/>
    <lineage>
        <taxon>Eukaryota</taxon>
        <taxon>Fungi</taxon>
        <taxon>Dikarya</taxon>
        <taxon>Ascomycota</taxon>
        <taxon>Pezizomycotina</taxon>
        <taxon>Leotiomycetes</taxon>
        <taxon>Leotiomycetes incertae sedis</taxon>
        <taxon>Scytalidium</taxon>
    </lineage>
</organism>
<dbReference type="OrthoDB" id="3226064at2759"/>
<dbReference type="OMA" id="YACSKVY"/>
<dbReference type="Pfam" id="PF12937">
    <property type="entry name" value="F-box-like"/>
    <property type="match status" value="1"/>
</dbReference>
<dbReference type="Gene3D" id="1.20.1280.50">
    <property type="match status" value="1"/>
</dbReference>
<evidence type="ECO:0000313" key="2">
    <source>
        <dbReference type="EMBL" id="RFU35017.1"/>
    </source>
</evidence>
<gene>
    <name evidence="2" type="ORF">B7463_g1330</name>
</gene>
<sequence length="450" mass="50538">MDQLTTLPNEVLHTILAEVDPKDLATLSRTSRALHNFISDNRLLFKDIYLSYLDDPELKEGASPYNYEEGLHSLVKLQQYCGYDQIEKKLPHLEWVADVVTSLLETASSKADASLNLSLVADLFSEQVNKDGFLSRSTLFERARGRGAIPEVSKDMRQASAKLHVLYGVPILRPDGRVTRQSKSYPYAASIVYDLRNYTDAAGWGPFLNDGSGRVDWEKLEAVMIVLGHNLRLFGEGHNGLFRPVWATPFSTTAANSYVSRSISKNYELPPPLDAMDPYHVSGTWMRVVCFLGNFSPIFAPSRSAIYFNDLFAYNFNVPQPAPHEPRAPLETTEAIRLIIMELEVTKIEPPGEEDGQDLPVVHFKGVCRSMHTSWDPNANSAIRGSIRKTKHGDIHWTTFSIYAGDYDIHGPAGPTAFWKISDEIEVREEDDDQRESEDEVGDFVGLIIL</sequence>
<dbReference type="SMART" id="SM00256">
    <property type="entry name" value="FBOX"/>
    <property type="match status" value="1"/>
</dbReference>
<dbReference type="InterPro" id="IPR036047">
    <property type="entry name" value="F-box-like_dom_sf"/>
</dbReference>
<dbReference type="Proteomes" id="UP000258309">
    <property type="component" value="Unassembled WGS sequence"/>
</dbReference>
<evidence type="ECO:0000313" key="3">
    <source>
        <dbReference type="Proteomes" id="UP000258309"/>
    </source>
</evidence>
<dbReference type="SUPFAM" id="SSF81383">
    <property type="entry name" value="F-box domain"/>
    <property type="match status" value="1"/>
</dbReference>
<keyword evidence="3" id="KW-1185">Reference proteome</keyword>
<comment type="caution">
    <text evidence="2">The sequence shown here is derived from an EMBL/GenBank/DDBJ whole genome shotgun (WGS) entry which is preliminary data.</text>
</comment>
<feature type="domain" description="F-box" evidence="1">
    <location>
        <begin position="1"/>
        <end position="48"/>
    </location>
</feature>
<accession>A0A3E2HNU0</accession>
<name>A0A3E2HNU0_SCYLI</name>
<protein>
    <recommendedName>
        <fullName evidence="1">F-box domain-containing protein</fullName>
    </recommendedName>
</protein>
<feature type="non-terminal residue" evidence="2">
    <location>
        <position position="450"/>
    </location>
</feature>
<evidence type="ECO:0000259" key="1">
    <source>
        <dbReference type="PROSITE" id="PS50181"/>
    </source>
</evidence>
<dbReference type="PROSITE" id="PS50181">
    <property type="entry name" value="FBOX"/>
    <property type="match status" value="1"/>
</dbReference>
<feature type="non-terminal residue" evidence="2">
    <location>
        <position position="1"/>
    </location>
</feature>
<dbReference type="EMBL" id="NCSJ02000013">
    <property type="protein sequence ID" value="RFU35017.1"/>
    <property type="molecule type" value="Genomic_DNA"/>
</dbReference>
<proteinExistence type="predicted"/>
<dbReference type="AlphaFoldDB" id="A0A3E2HNU0"/>
<dbReference type="CDD" id="cd09917">
    <property type="entry name" value="F-box_SF"/>
    <property type="match status" value="1"/>
</dbReference>
<dbReference type="InterPro" id="IPR001810">
    <property type="entry name" value="F-box_dom"/>
</dbReference>
<dbReference type="STRING" id="5539.A0A3E2HNU0"/>